<dbReference type="InterPro" id="IPR023302">
    <property type="entry name" value="Pept_S9A_N"/>
</dbReference>
<dbReference type="InterPro" id="IPR029058">
    <property type="entry name" value="AB_hydrolase_fold"/>
</dbReference>
<dbReference type="Proteomes" id="UP000252884">
    <property type="component" value="Unassembled WGS sequence"/>
</dbReference>
<evidence type="ECO:0000259" key="1">
    <source>
        <dbReference type="Pfam" id="PF02897"/>
    </source>
</evidence>
<dbReference type="EMBL" id="QPJK01000008">
    <property type="protein sequence ID" value="RCW68093.1"/>
    <property type="molecule type" value="Genomic_DNA"/>
</dbReference>
<dbReference type="AlphaFoldDB" id="A0A368XJG4"/>
<evidence type="ECO:0000313" key="3">
    <source>
        <dbReference type="Proteomes" id="UP000252884"/>
    </source>
</evidence>
<dbReference type="GO" id="GO:0070012">
    <property type="term" value="F:oligopeptidase activity"/>
    <property type="evidence" value="ECO:0007669"/>
    <property type="project" value="TreeGrafter"/>
</dbReference>
<evidence type="ECO:0000313" key="2">
    <source>
        <dbReference type="EMBL" id="RCW68093.1"/>
    </source>
</evidence>
<comment type="caution">
    <text evidence="2">The sequence shown here is derived from an EMBL/GenBank/DDBJ whole genome shotgun (WGS) entry which is preliminary data.</text>
</comment>
<protein>
    <submittedName>
        <fullName evidence="2">Prolyl oligopeptidase</fullName>
    </submittedName>
</protein>
<dbReference type="PANTHER" id="PTHR42881:SF2">
    <property type="entry name" value="PROLYL ENDOPEPTIDASE"/>
    <property type="match status" value="1"/>
</dbReference>
<organism evidence="2 3">
    <name type="scientific">Pseudorhodoferax soli</name>
    <dbReference type="NCBI Taxonomy" id="545864"/>
    <lineage>
        <taxon>Bacteria</taxon>
        <taxon>Pseudomonadati</taxon>
        <taxon>Pseudomonadota</taxon>
        <taxon>Betaproteobacteria</taxon>
        <taxon>Burkholderiales</taxon>
        <taxon>Comamonadaceae</taxon>
    </lineage>
</organism>
<name>A0A368XJG4_9BURK</name>
<dbReference type="RefSeq" id="WP_114470623.1">
    <property type="nucleotide sequence ID" value="NZ_QPJK01000008.1"/>
</dbReference>
<accession>A0A368XJG4</accession>
<dbReference type="InterPro" id="IPR051167">
    <property type="entry name" value="Prolyl_oligopep/macrocyclase"/>
</dbReference>
<dbReference type="Gene3D" id="3.40.50.1820">
    <property type="entry name" value="alpha/beta hydrolase"/>
    <property type="match status" value="1"/>
</dbReference>
<proteinExistence type="predicted"/>
<reference evidence="2 3" key="1">
    <citation type="submission" date="2018-07" db="EMBL/GenBank/DDBJ databases">
        <title>Genomic Encyclopedia of Type Strains, Phase IV (KMG-IV): sequencing the most valuable type-strain genomes for metagenomic binning, comparative biology and taxonomic classification.</title>
        <authorList>
            <person name="Goeker M."/>
        </authorList>
    </citation>
    <scope>NUCLEOTIDE SEQUENCE [LARGE SCALE GENOMIC DNA]</scope>
    <source>
        <strain evidence="2 3">DSM 21634</strain>
    </source>
</reference>
<dbReference type="SUPFAM" id="SSF50993">
    <property type="entry name" value="Peptidase/esterase 'gauge' domain"/>
    <property type="match status" value="1"/>
</dbReference>
<dbReference type="OrthoDB" id="9801421at2"/>
<gene>
    <name evidence="2" type="ORF">DES41_108272</name>
</gene>
<dbReference type="GO" id="GO:0004252">
    <property type="term" value="F:serine-type endopeptidase activity"/>
    <property type="evidence" value="ECO:0007669"/>
    <property type="project" value="InterPro"/>
</dbReference>
<sequence>MTEQNPEYSLTDCLADEAHWTKNENERVESEISSLPGRAYVAERLQQLYLFEEPSDLQIRAAQLFFIRRSITTQRASLWCCDGKGSAERMLLGDAAQPFSKYVVLGECHASDDAELIALCLRSPIGGTRRTIRVLSVQSGALHVDVVQAGGPTVAWAPDGTGFYYICDPNYVDSLLNFPVLTKAAVCFHRLGSSQHCDNIVFTKQDDYQYAVDRRENGRFLTIRFSRYGVHNCCGLALKNLNDPNDVAREFIRESLSDWTIVGEIGPRVYALTTNGASQGRIVSIDVEEPNRRLVRTIPAGAPTEPMTCAVMLRDWVLVTYAVKGFTVLRRFHSNGEPAGDISLPSCGNVLELVAGERTNEAILLFTSYGVPPTLLCINASLGSVDVRVPPLRNLNLPVIAVEHVPRSKASGGIVLLRSNETKGPAPTLMCMRMACDDPSPAYDAPMALWLAQGGQIALVSPRVDFERQKSWKRMLPRTRRRRIKAAFVAAAEFMRRGSLASSVAVQCDPGHWSVLAEMAYSGGARLDAVLLGQGIGELSASYTRRTASSIDARKRRPAAVEEDDLYAIEPDSADKAERLNIHPPTLLTTSSFGPIAPAQAFTYINALRSEGGPVRPKLFQCDGGQPTNPLETIQRQANIFSFAAWWSELPLPT</sequence>
<dbReference type="Gene3D" id="2.130.10.120">
    <property type="entry name" value="Prolyl oligopeptidase, N-terminal domain"/>
    <property type="match status" value="1"/>
</dbReference>
<keyword evidence="3" id="KW-1185">Reference proteome</keyword>
<dbReference type="Pfam" id="PF02897">
    <property type="entry name" value="Peptidase_S9_N"/>
    <property type="match status" value="1"/>
</dbReference>
<dbReference type="PANTHER" id="PTHR42881">
    <property type="entry name" value="PROLYL ENDOPEPTIDASE"/>
    <property type="match status" value="1"/>
</dbReference>
<dbReference type="GO" id="GO:0005829">
    <property type="term" value="C:cytosol"/>
    <property type="evidence" value="ECO:0007669"/>
    <property type="project" value="TreeGrafter"/>
</dbReference>
<feature type="domain" description="Peptidase S9A N-terminal" evidence="1">
    <location>
        <begin position="17"/>
        <end position="387"/>
    </location>
</feature>